<dbReference type="AlphaFoldDB" id="A0A427AAW2"/>
<organism evidence="1 2">
    <name type="scientific">Ensete ventricosum</name>
    <name type="common">Abyssinian banana</name>
    <name type="synonym">Musa ensete</name>
    <dbReference type="NCBI Taxonomy" id="4639"/>
    <lineage>
        <taxon>Eukaryota</taxon>
        <taxon>Viridiplantae</taxon>
        <taxon>Streptophyta</taxon>
        <taxon>Embryophyta</taxon>
        <taxon>Tracheophyta</taxon>
        <taxon>Spermatophyta</taxon>
        <taxon>Magnoliopsida</taxon>
        <taxon>Liliopsida</taxon>
        <taxon>Zingiberales</taxon>
        <taxon>Musaceae</taxon>
        <taxon>Ensete</taxon>
    </lineage>
</organism>
<accession>A0A427AAW2</accession>
<dbReference type="EMBL" id="AMZH03003121">
    <property type="protein sequence ID" value="RRT73346.1"/>
    <property type="molecule type" value="Genomic_DNA"/>
</dbReference>
<gene>
    <name evidence="1" type="ORF">B296_00019869</name>
</gene>
<name>A0A427AAW2_ENSVE</name>
<reference evidence="1 2" key="1">
    <citation type="journal article" date="2014" name="Agronomy (Basel)">
        <title>A Draft Genome Sequence for Ensete ventricosum, the Drought-Tolerant Tree Against Hunger.</title>
        <authorList>
            <person name="Harrison J."/>
            <person name="Moore K.A."/>
            <person name="Paszkiewicz K."/>
            <person name="Jones T."/>
            <person name="Grant M."/>
            <person name="Ambacheew D."/>
            <person name="Muzemil S."/>
            <person name="Studholme D.J."/>
        </authorList>
    </citation>
    <scope>NUCLEOTIDE SEQUENCE [LARGE SCALE GENOMIC DNA]</scope>
</reference>
<dbReference type="Proteomes" id="UP000287651">
    <property type="component" value="Unassembled WGS sequence"/>
</dbReference>
<proteinExistence type="predicted"/>
<evidence type="ECO:0000313" key="2">
    <source>
        <dbReference type="Proteomes" id="UP000287651"/>
    </source>
</evidence>
<evidence type="ECO:0000313" key="1">
    <source>
        <dbReference type="EMBL" id="RRT73346.1"/>
    </source>
</evidence>
<comment type="caution">
    <text evidence="1">The sequence shown here is derived from an EMBL/GenBank/DDBJ whole genome shotgun (WGS) entry which is preliminary data.</text>
</comment>
<sequence length="74" mass="8485">MLALRRTMEREHRCKKGRLLMIEPVDDEDNEPFEEGLELEDEAIEEEPQPTDYAVHALAGYSNPQTMKVGGLLK</sequence>
<protein>
    <submittedName>
        <fullName evidence="1">Uncharacterized protein</fullName>
    </submittedName>
</protein>